<dbReference type="AlphaFoldDB" id="A0A370GTE0"/>
<dbReference type="SUPFAM" id="SSF48452">
    <property type="entry name" value="TPR-like"/>
    <property type="match status" value="1"/>
</dbReference>
<dbReference type="Proteomes" id="UP000255355">
    <property type="component" value="Unassembled WGS sequence"/>
</dbReference>
<proteinExistence type="predicted"/>
<dbReference type="Gene3D" id="1.25.40.10">
    <property type="entry name" value="Tetratricopeptide repeat domain"/>
    <property type="match status" value="1"/>
</dbReference>
<dbReference type="InterPro" id="IPR005158">
    <property type="entry name" value="BTAD"/>
</dbReference>
<dbReference type="STRING" id="1210089.GCA_001613165_06897"/>
<dbReference type="InterPro" id="IPR051677">
    <property type="entry name" value="AfsR-DnrI-RedD_regulator"/>
</dbReference>
<dbReference type="InterPro" id="IPR011990">
    <property type="entry name" value="TPR-like_helical_dom_sf"/>
</dbReference>
<evidence type="ECO:0000259" key="3">
    <source>
        <dbReference type="SMART" id="SM01043"/>
    </source>
</evidence>
<sequence>MAEQARRTTEPGQRAELFGRALNQWRGPAFADFADEPFAQASIARLEEQRLSVLEEYAETRLQLGEYGQLAAELQEPTERHPFREGLRATRMRALYGAGRLNEALAVYQDVRRHLDDELGLEPGPALVELHQGMLRRDPAVLPPEVPISAPRVDDSPRRRTNLPARVTGLIGRSGSLPRCGRC</sequence>
<evidence type="ECO:0000256" key="2">
    <source>
        <dbReference type="ARBA" id="ARBA00023163"/>
    </source>
</evidence>
<dbReference type="PANTHER" id="PTHR35807:SF1">
    <property type="entry name" value="TRANSCRIPTIONAL REGULATOR REDD"/>
    <property type="match status" value="1"/>
</dbReference>
<dbReference type="PANTHER" id="PTHR35807">
    <property type="entry name" value="TRANSCRIPTIONAL REGULATOR REDD-RELATED"/>
    <property type="match status" value="1"/>
</dbReference>
<dbReference type="EMBL" id="QQAZ01000010">
    <property type="protein sequence ID" value="RDI46739.1"/>
    <property type="molecule type" value="Genomic_DNA"/>
</dbReference>
<accession>A0A370GTE0</accession>
<name>A0A370GTE0_9NOCA</name>
<dbReference type="SMART" id="SM01043">
    <property type="entry name" value="BTAD"/>
    <property type="match status" value="1"/>
</dbReference>
<dbReference type="RefSeq" id="WP_068029686.1">
    <property type="nucleotide sequence ID" value="NZ_QQAZ01000010.1"/>
</dbReference>
<protein>
    <submittedName>
        <fullName evidence="4">Transcriptional activator</fullName>
    </submittedName>
</protein>
<evidence type="ECO:0000313" key="4">
    <source>
        <dbReference type="EMBL" id="RDI46739.1"/>
    </source>
</evidence>
<feature type="domain" description="Bacterial transcriptional activator" evidence="3">
    <location>
        <begin position="2"/>
        <end position="135"/>
    </location>
</feature>
<evidence type="ECO:0000256" key="1">
    <source>
        <dbReference type="ARBA" id="ARBA00023015"/>
    </source>
</evidence>
<dbReference type="CDD" id="cd15831">
    <property type="entry name" value="BTAD"/>
    <property type="match status" value="1"/>
</dbReference>
<evidence type="ECO:0000313" key="5">
    <source>
        <dbReference type="Proteomes" id="UP000255355"/>
    </source>
</evidence>
<comment type="caution">
    <text evidence="4">The sequence shown here is derived from an EMBL/GenBank/DDBJ whole genome shotgun (WGS) entry which is preliminary data.</text>
</comment>
<dbReference type="GO" id="GO:0003677">
    <property type="term" value="F:DNA binding"/>
    <property type="evidence" value="ECO:0007669"/>
    <property type="project" value="TreeGrafter"/>
</dbReference>
<keyword evidence="1" id="KW-0805">Transcription regulation</keyword>
<dbReference type="Pfam" id="PF03704">
    <property type="entry name" value="BTAD"/>
    <property type="match status" value="1"/>
</dbReference>
<keyword evidence="2" id="KW-0804">Transcription</keyword>
<keyword evidence="5" id="KW-1185">Reference proteome</keyword>
<reference evidence="4 5" key="1">
    <citation type="submission" date="2018-07" db="EMBL/GenBank/DDBJ databases">
        <title>Genomic Encyclopedia of Type Strains, Phase IV (KMG-IV): sequencing the most valuable type-strain genomes for metagenomic binning, comparative biology and taxonomic classification.</title>
        <authorList>
            <person name="Goeker M."/>
        </authorList>
    </citation>
    <scope>NUCLEOTIDE SEQUENCE [LARGE SCALE GENOMIC DNA]</scope>
    <source>
        <strain evidence="4 5">DSM 44952</strain>
    </source>
</reference>
<gene>
    <name evidence="4" type="ORF">DFR68_110145</name>
</gene>
<organism evidence="4 5">
    <name type="scientific">Nocardia mexicana</name>
    <dbReference type="NCBI Taxonomy" id="279262"/>
    <lineage>
        <taxon>Bacteria</taxon>
        <taxon>Bacillati</taxon>
        <taxon>Actinomycetota</taxon>
        <taxon>Actinomycetes</taxon>
        <taxon>Mycobacteriales</taxon>
        <taxon>Nocardiaceae</taxon>
        <taxon>Nocardia</taxon>
    </lineage>
</organism>
<dbReference type="GO" id="GO:0006355">
    <property type="term" value="P:regulation of DNA-templated transcription"/>
    <property type="evidence" value="ECO:0007669"/>
    <property type="project" value="TreeGrafter"/>
</dbReference>